<keyword evidence="3" id="KW-1185">Reference proteome</keyword>
<sequence length="136" mass="15917">MHISNINKGLTPVAEEKYELNRDLVGNKHELKALKTQIRNSVKNDDGSLFSDLEDNYYTQTNIEEEDEISCYIKSQDIRIKDDPLIWWSNYRDSFLTLVQLARKYLSILMTSVPSEQLFSDAKNHISAKKHDWHLT</sequence>
<feature type="domain" description="HAT C-terminal dimerisation" evidence="1">
    <location>
        <begin position="72"/>
        <end position="129"/>
    </location>
</feature>
<dbReference type="Proteomes" id="UP000247702">
    <property type="component" value="Unassembled WGS sequence"/>
</dbReference>
<proteinExistence type="predicted"/>
<dbReference type="InterPro" id="IPR052717">
    <property type="entry name" value="Vacuolar_transposase_reg"/>
</dbReference>
<accession>A0A2Z6QLK1</accession>
<dbReference type="InterPro" id="IPR008906">
    <property type="entry name" value="HATC_C_dom"/>
</dbReference>
<dbReference type="AlphaFoldDB" id="A0A2Z6QLK1"/>
<reference evidence="2 3" key="1">
    <citation type="submission" date="2017-11" db="EMBL/GenBank/DDBJ databases">
        <title>The genome of Rhizophagus clarus HR1 reveals common genetic basis of auxotrophy among arbuscular mycorrhizal fungi.</title>
        <authorList>
            <person name="Kobayashi Y."/>
        </authorList>
    </citation>
    <scope>NUCLEOTIDE SEQUENCE [LARGE SCALE GENOMIC DNA]</scope>
    <source>
        <strain evidence="2 3">HR1</strain>
    </source>
</reference>
<dbReference type="GO" id="GO:0005634">
    <property type="term" value="C:nucleus"/>
    <property type="evidence" value="ECO:0007669"/>
    <property type="project" value="TreeGrafter"/>
</dbReference>
<dbReference type="InterPro" id="IPR012337">
    <property type="entry name" value="RNaseH-like_sf"/>
</dbReference>
<dbReference type="GO" id="GO:0046983">
    <property type="term" value="F:protein dimerization activity"/>
    <property type="evidence" value="ECO:0007669"/>
    <property type="project" value="InterPro"/>
</dbReference>
<dbReference type="EMBL" id="BEXD01000914">
    <property type="protein sequence ID" value="GBB91093.1"/>
    <property type="molecule type" value="Genomic_DNA"/>
</dbReference>
<comment type="caution">
    <text evidence="2">The sequence shown here is derived from an EMBL/GenBank/DDBJ whole genome shotgun (WGS) entry which is preliminary data.</text>
</comment>
<gene>
    <name evidence="2" type="ORF">RclHR1_18200002</name>
</gene>
<dbReference type="PANTHER" id="PTHR46169:SF15">
    <property type="entry name" value="INNER CENTROMERE PROTEIN A-LIKE ISOFORM X1-RELATED"/>
    <property type="match status" value="1"/>
</dbReference>
<protein>
    <recommendedName>
        <fullName evidence="1">HAT C-terminal dimerisation domain-containing protein</fullName>
    </recommendedName>
</protein>
<evidence type="ECO:0000313" key="2">
    <source>
        <dbReference type="EMBL" id="GBB91093.1"/>
    </source>
</evidence>
<evidence type="ECO:0000259" key="1">
    <source>
        <dbReference type="Pfam" id="PF05699"/>
    </source>
</evidence>
<evidence type="ECO:0000313" key="3">
    <source>
        <dbReference type="Proteomes" id="UP000247702"/>
    </source>
</evidence>
<dbReference type="PANTHER" id="PTHR46169">
    <property type="entry name" value="DNA REPLICATION-RELATED ELEMENT FACTOR, ISOFORM A"/>
    <property type="match status" value="1"/>
</dbReference>
<dbReference type="SUPFAM" id="SSF53098">
    <property type="entry name" value="Ribonuclease H-like"/>
    <property type="match status" value="1"/>
</dbReference>
<dbReference type="GO" id="GO:0006357">
    <property type="term" value="P:regulation of transcription by RNA polymerase II"/>
    <property type="evidence" value="ECO:0007669"/>
    <property type="project" value="TreeGrafter"/>
</dbReference>
<dbReference type="Pfam" id="PF05699">
    <property type="entry name" value="Dimer_Tnp_hAT"/>
    <property type="match status" value="1"/>
</dbReference>
<organism evidence="2 3">
    <name type="scientific">Rhizophagus clarus</name>
    <dbReference type="NCBI Taxonomy" id="94130"/>
    <lineage>
        <taxon>Eukaryota</taxon>
        <taxon>Fungi</taxon>
        <taxon>Fungi incertae sedis</taxon>
        <taxon>Mucoromycota</taxon>
        <taxon>Glomeromycotina</taxon>
        <taxon>Glomeromycetes</taxon>
        <taxon>Glomerales</taxon>
        <taxon>Glomeraceae</taxon>
        <taxon>Rhizophagus</taxon>
    </lineage>
</organism>
<name>A0A2Z6QLK1_9GLOM</name>